<name>A0A0S4IJN1_BODSA</name>
<gene>
    <name evidence="1" type="ORF">BSAL_49035</name>
</gene>
<dbReference type="VEuPathDB" id="TriTrypDB:BSAL_49035"/>
<protein>
    <submittedName>
        <fullName evidence="1">Uncharacterized protein</fullName>
    </submittedName>
</protein>
<organism evidence="1 2">
    <name type="scientific">Bodo saltans</name>
    <name type="common">Flagellated protozoan</name>
    <dbReference type="NCBI Taxonomy" id="75058"/>
    <lineage>
        <taxon>Eukaryota</taxon>
        <taxon>Discoba</taxon>
        <taxon>Euglenozoa</taxon>
        <taxon>Kinetoplastea</taxon>
        <taxon>Metakinetoplastina</taxon>
        <taxon>Eubodonida</taxon>
        <taxon>Bodonidae</taxon>
        <taxon>Bodo</taxon>
    </lineage>
</organism>
<dbReference type="EMBL" id="CYKH01000004">
    <property type="protein sequence ID" value="CUE56105.1"/>
    <property type="molecule type" value="Genomic_DNA"/>
</dbReference>
<evidence type="ECO:0000313" key="2">
    <source>
        <dbReference type="Proteomes" id="UP000051952"/>
    </source>
</evidence>
<sequence length="249" mass="26693">MCKRPSETWGAGFANREILFKIGVRTRTGTLQTPLLVNVTALPSGGLLMFFNNNMYRCRVRRAGDGGSMSLEHDVPASDPVMEEAVTAAAAALSSIYDETCGGELWGVKRGARGHIAFTMIPFSIEREHLLVFDRIFSPSQLLVEYSIRGRGGVYHMHSTLGGVASTTRQIDGSRAASHPQAFPLREIVATALLGLVTVQGMRVAWQPIVGAPSAAPSAMHVTELNAPVSVSMPLISFSIVSLPRGGET</sequence>
<reference evidence="2" key="1">
    <citation type="submission" date="2015-09" db="EMBL/GenBank/DDBJ databases">
        <authorList>
            <consortium name="Pathogen Informatics"/>
        </authorList>
    </citation>
    <scope>NUCLEOTIDE SEQUENCE [LARGE SCALE GENOMIC DNA]</scope>
    <source>
        <strain evidence="2">Lake Konstanz</strain>
    </source>
</reference>
<accession>A0A0S4IJN1</accession>
<dbReference type="Proteomes" id="UP000051952">
    <property type="component" value="Unassembled WGS sequence"/>
</dbReference>
<dbReference type="AlphaFoldDB" id="A0A0S4IJN1"/>
<evidence type="ECO:0000313" key="1">
    <source>
        <dbReference type="EMBL" id="CUE56105.1"/>
    </source>
</evidence>
<proteinExistence type="predicted"/>
<keyword evidence="2" id="KW-1185">Reference proteome</keyword>